<organism evidence="1 2">
    <name type="scientific">Panagrolaimus sp. PS1159</name>
    <dbReference type="NCBI Taxonomy" id="55785"/>
    <lineage>
        <taxon>Eukaryota</taxon>
        <taxon>Metazoa</taxon>
        <taxon>Ecdysozoa</taxon>
        <taxon>Nematoda</taxon>
        <taxon>Chromadorea</taxon>
        <taxon>Rhabditida</taxon>
        <taxon>Tylenchina</taxon>
        <taxon>Panagrolaimomorpha</taxon>
        <taxon>Panagrolaimoidea</taxon>
        <taxon>Panagrolaimidae</taxon>
        <taxon>Panagrolaimus</taxon>
    </lineage>
</organism>
<dbReference type="WBParaSite" id="PS1159_v2.g13508.t1">
    <property type="protein sequence ID" value="PS1159_v2.g13508.t1"/>
    <property type="gene ID" value="PS1159_v2.g13508"/>
</dbReference>
<dbReference type="Proteomes" id="UP000887580">
    <property type="component" value="Unplaced"/>
</dbReference>
<reference evidence="2" key="1">
    <citation type="submission" date="2022-11" db="UniProtKB">
        <authorList>
            <consortium name="WormBaseParasite"/>
        </authorList>
    </citation>
    <scope>IDENTIFICATION</scope>
</reference>
<protein>
    <submittedName>
        <fullName evidence="2">Uncharacterized protein</fullName>
    </submittedName>
</protein>
<evidence type="ECO:0000313" key="1">
    <source>
        <dbReference type="Proteomes" id="UP000887580"/>
    </source>
</evidence>
<evidence type="ECO:0000313" key="2">
    <source>
        <dbReference type="WBParaSite" id="PS1159_v2.g13508.t1"/>
    </source>
</evidence>
<proteinExistence type="predicted"/>
<name>A0AC35F5Y9_9BILA</name>
<accession>A0AC35F5Y9</accession>
<sequence length="139" mass="15845">MVFIDKPFLVAITLTSKMLNEEEMKRIWGAFYGQVIADALDIEITPNWRHEITEEQKNQVYKEVKKNVQKRNTQSLSNGALMRISSLAIAFRSFSTKELREASKADSSLTHANPIEALNEAFESNETPMICEYLNDANS</sequence>